<proteinExistence type="predicted"/>
<evidence type="ECO:0008006" key="3">
    <source>
        <dbReference type="Google" id="ProtNLM"/>
    </source>
</evidence>
<dbReference type="PANTHER" id="PTHR31973">
    <property type="entry name" value="POLYPROTEIN, PUTATIVE-RELATED"/>
    <property type="match status" value="1"/>
</dbReference>
<dbReference type="Proteomes" id="UP000289738">
    <property type="component" value="Chromosome A09"/>
</dbReference>
<organism evidence="1 2">
    <name type="scientific">Arachis hypogaea</name>
    <name type="common">Peanut</name>
    <dbReference type="NCBI Taxonomy" id="3818"/>
    <lineage>
        <taxon>Eukaryota</taxon>
        <taxon>Viridiplantae</taxon>
        <taxon>Streptophyta</taxon>
        <taxon>Embryophyta</taxon>
        <taxon>Tracheophyta</taxon>
        <taxon>Spermatophyta</taxon>
        <taxon>Magnoliopsida</taxon>
        <taxon>eudicotyledons</taxon>
        <taxon>Gunneridae</taxon>
        <taxon>Pentapetalae</taxon>
        <taxon>rosids</taxon>
        <taxon>fabids</taxon>
        <taxon>Fabales</taxon>
        <taxon>Fabaceae</taxon>
        <taxon>Papilionoideae</taxon>
        <taxon>50 kb inversion clade</taxon>
        <taxon>dalbergioids sensu lato</taxon>
        <taxon>Dalbergieae</taxon>
        <taxon>Pterocarpus clade</taxon>
        <taxon>Arachis</taxon>
    </lineage>
</organism>
<keyword evidence="2" id="KW-1185">Reference proteome</keyword>
<protein>
    <recommendedName>
        <fullName evidence="3">MULE transposase domain-containing protein</fullName>
    </recommendedName>
</protein>
<evidence type="ECO:0000313" key="1">
    <source>
        <dbReference type="EMBL" id="RYR37738.1"/>
    </source>
</evidence>
<dbReference type="EMBL" id="SDMP01000009">
    <property type="protein sequence ID" value="RYR37738.1"/>
    <property type="molecule type" value="Genomic_DNA"/>
</dbReference>
<gene>
    <name evidence="1" type="ORF">Ahy_A09g042618</name>
</gene>
<dbReference type="PANTHER" id="PTHR31973:SF195">
    <property type="entry name" value="MUDR FAMILY TRANSPOSASE"/>
    <property type="match status" value="1"/>
</dbReference>
<sequence length="268" mass="31302">MPIWFEATVAKEPSADVEYETAYDYQDENGNIVPLAFVLVKGETVDAWKFFLSHLRTHMINRDCVGLISDHHESIISVVGYDEAWQYPRDIHMFYIRHIASNFLRIFKAPNMQKMIVNIGYSRTMYEFYLHYQRLCERGVAYKQWINNIPRSQYALVYDEGPRWGHMETNLVVLKGAHNLPITTLDKTTFYRLNSLFTRKRAEAEARITAAENIQDNFFDRQNEVFEVREMPIDLEFAVNLHLQRCGPNSLSSYLSLLCKSAPGLKTL</sequence>
<accession>A0A445BGD3</accession>
<dbReference type="STRING" id="3818.A0A445BGD3"/>
<dbReference type="AlphaFoldDB" id="A0A445BGD3"/>
<name>A0A445BGD3_ARAHY</name>
<comment type="caution">
    <text evidence="1">The sequence shown here is derived from an EMBL/GenBank/DDBJ whole genome shotgun (WGS) entry which is preliminary data.</text>
</comment>
<evidence type="ECO:0000313" key="2">
    <source>
        <dbReference type="Proteomes" id="UP000289738"/>
    </source>
</evidence>
<reference evidence="1 2" key="1">
    <citation type="submission" date="2019-01" db="EMBL/GenBank/DDBJ databases">
        <title>Sequencing of cultivated peanut Arachis hypogaea provides insights into genome evolution and oil improvement.</title>
        <authorList>
            <person name="Chen X."/>
        </authorList>
    </citation>
    <scope>NUCLEOTIDE SEQUENCE [LARGE SCALE GENOMIC DNA]</scope>
    <source>
        <strain evidence="2">cv. Fuhuasheng</strain>
        <tissue evidence="1">Leaves</tissue>
    </source>
</reference>